<dbReference type="STRING" id="274537.BIU88_06535"/>
<name>A0A1D8D2M2_CHLLM</name>
<dbReference type="RefSeq" id="WP_069809760.1">
    <property type="nucleotide sequence ID" value="NZ_CP017305.1"/>
</dbReference>
<accession>A0A1D8D2M2</accession>
<dbReference type="AlphaFoldDB" id="A0A1D8D2M2"/>
<sequence>MFYNNGKNISLDDLLKGLKRANLVDCSISQDIDSFLRYLQDAVSREIKDYENRRCDRDGIYDGLYIVDLGYELAILALYKKLEIAGIKLIRDIKPTLLRKSEKVYLSDFLANDLNDKEKKEKK</sequence>
<organism evidence="1 2">
    <name type="scientific">Chlorobaculum limnaeum</name>
    <dbReference type="NCBI Taxonomy" id="274537"/>
    <lineage>
        <taxon>Bacteria</taxon>
        <taxon>Pseudomonadati</taxon>
        <taxon>Chlorobiota</taxon>
        <taxon>Chlorobiia</taxon>
        <taxon>Chlorobiales</taxon>
        <taxon>Chlorobiaceae</taxon>
        <taxon>Chlorobaculum</taxon>
    </lineage>
</organism>
<dbReference type="KEGG" id="clz:BIU88_06535"/>
<reference evidence="1" key="1">
    <citation type="submission" date="2016-09" db="EMBL/GenBank/DDBJ databases">
        <title>Genome sequence of Chlorobaculum limnaeum.</title>
        <authorList>
            <person name="Liu Z."/>
            <person name="Tank M."/>
            <person name="Bryant D.A."/>
        </authorList>
    </citation>
    <scope>NUCLEOTIDE SEQUENCE [LARGE SCALE GENOMIC DNA]</scope>
    <source>
        <strain evidence="1">DSM 1677</strain>
    </source>
</reference>
<evidence type="ECO:0000313" key="2">
    <source>
        <dbReference type="Proteomes" id="UP000095185"/>
    </source>
</evidence>
<dbReference type="EMBL" id="CP017305">
    <property type="protein sequence ID" value="AOS83835.1"/>
    <property type="molecule type" value="Genomic_DNA"/>
</dbReference>
<gene>
    <name evidence="1" type="ORF">BIU88_06535</name>
</gene>
<evidence type="ECO:0000313" key="1">
    <source>
        <dbReference type="EMBL" id="AOS83835.1"/>
    </source>
</evidence>
<protein>
    <submittedName>
        <fullName evidence="1">Uncharacterized protein</fullName>
    </submittedName>
</protein>
<dbReference type="Proteomes" id="UP000095185">
    <property type="component" value="Chromosome"/>
</dbReference>
<keyword evidence="2" id="KW-1185">Reference proteome</keyword>
<proteinExistence type="predicted"/>